<dbReference type="Pfam" id="PF13639">
    <property type="entry name" value="zf-RING_2"/>
    <property type="match status" value="1"/>
</dbReference>
<evidence type="ECO:0000259" key="5">
    <source>
        <dbReference type="PROSITE" id="PS50089"/>
    </source>
</evidence>
<keyword evidence="2 4" id="KW-0863">Zinc-finger</keyword>
<dbReference type="InterPro" id="IPR013083">
    <property type="entry name" value="Znf_RING/FYVE/PHD"/>
</dbReference>
<keyword evidence="6" id="KW-0808">Transferase</keyword>
<accession>A0ABP0MM44</accession>
<evidence type="ECO:0000313" key="6">
    <source>
        <dbReference type="EMBL" id="CAK9051767.1"/>
    </source>
</evidence>
<keyword evidence="1" id="KW-0479">Metal-binding</keyword>
<sequence>MWPSAPPDHPVWMPKTFAVVVGLRARHVLGGLTGPTRSRMSLSSLLTRSQRASYWAVIRREREMILAKNAVALLLEGVKVTDGQCSPGQCSICLDEMDESLEVVKLSCGHGQCSICLDEMDESLEVVELSCGHHFHKRCVTQWLLTKNITCPLCKKQLAVSKPKACDL</sequence>
<evidence type="ECO:0000256" key="1">
    <source>
        <dbReference type="ARBA" id="ARBA00022723"/>
    </source>
</evidence>
<dbReference type="SMART" id="SM00184">
    <property type="entry name" value="RING"/>
    <property type="match status" value="1"/>
</dbReference>
<protein>
    <submittedName>
        <fullName evidence="6">Probable E3 ubiquitin-protein ligase XERICO (RING-type E3 ubiquitin transferase XERICO)</fullName>
    </submittedName>
</protein>
<keyword evidence="7" id="KW-1185">Reference proteome</keyword>
<reference evidence="6 7" key="1">
    <citation type="submission" date="2024-02" db="EMBL/GenBank/DDBJ databases">
        <authorList>
            <person name="Chen Y."/>
            <person name="Shah S."/>
            <person name="Dougan E. K."/>
            <person name="Thang M."/>
            <person name="Chan C."/>
        </authorList>
    </citation>
    <scope>NUCLEOTIDE SEQUENCE [LARGE SCALE GENOMIC DNA]</scope>
</reference>
<evidence type="ECO:0000313" key="7">
    <source>
        <dbReference type="Proteomes" id="UP001642464"/>
    </source>
</evidence>
<evidence type="ECO:0000256" key="4">
    <source>
        <dbReference type="PROSITE-ProRule" id="PRU00175"/>
    </source>
</evidence>
<dbReference type="InterPro" id="IPR001841">
    <property type="entry name" value="Znf_RING"/>
</dbReference>
<feature type="domain" description="RING-type" evidence="5">
    <location>
        <begin position="113"/>
        <end position="155"/>
    </location>
</feature>
<evidence type="ECO:0000256" key="3">
    <source>
        <dbReference type="ARBA" id="ARBA00022833"/>
    </source>
</evidence>
<dbReference type="Proteomes" id="UP001642464">
    <property type="component" value="Unassembled WGS sequence"/>
</dbReference>
<dbReference type="PROSITE" id="PS00197">
    <property type="entry name" value="2FE2S_FER_1"/>
    <property type="match status" value="2"/>
</dbReference>
<evidence type="ECO:0000256" key="2">
    <source>
        <dbReference type="ARBA" id="ARBA00022771"/>
    </source>
</evidence>
<dbReference type="PANTHER" id="PTHR45969">
    <property type="entry name" value="RING ZINC FINGER PROTEIN-RELATED"/>
    <property type="match status" value="1"/>
</dbReference>
<dbReference type="PANTHER" id="PTHR45969:SF69">
    <property type="entry name" value="FINGER DOMAIN PROTEIN, PUTATIVE (AFU_ORTHOLOGUE AFUA_3G12190)-RELATED"/>
    <property type="match status" value="1"/>
</dbReference>
<dbReference type="InterPro" id="IPR006058">
    <property type="entry name" value="2Fe2S_fd_BS"/>
</dbReference>
<name>A0ABP0MM44_9DINO</name>
<dbReference type="SUPFAM" id="SSF57850">
    <property type="entry name" value="RING/U-box"/>
    <property type="match status" value="2"/>
</dbReference>
<organism evidence="6 7">
    <name type="scientific">Durusdinium trenchii</name>
    <dbReference type="NCBI Taxonomy" id="1381693"/>
    <lineage>
        <taxon>Eukaryota</taxon>
        <taxon>Sar</taxon>
        <taxon>Alveolata</taxon>
        <taxon>Dinophyceae</taxon>
        <taxon>Suessiales</taxon>
        <taxon>Symbiodiniaceae</taxon>
        <taxon>Durusdinium</taxon>
    </lineage>
</organism>
<proteinExistence type="predicted"/>
<dbReference type="Gene3D" id="3.30.40.10">
    <property type="entry name" value="Zinc/RING finger domain, C3HC4 (zinc finger)"/>
    <property type="match status" value="1"/>
</dbReference>
<comment type="caution">
    <text evidence="6">The sequence shown here is derived from an EMBL/GenBank/DDBJ whole genome shotgun (WGS) entry which is preliminary data.</text>
</comment>
<dbReference type="PROSITE" id="PS50089">
    <property type="entry name" value="ZF_RING_2"/>
    <property type="match status" value="1"/>
</dbReference>
<keyword evidence="3" id="KW-0862">Zinc</keyword>
<dbReference type="SMART" id="SM01197">
    <property type="entry name" value="FANCL_C"/>
    <property type="match status" value="1"/>
</dbReference>
<dbReference type="GO" id="GO:0016740">
    <property type="term" value="F:transferase activity"/>
    <property type="evidence" value="ECO:0007669"/>
    <property type="project" value="UniProtKB-KW"/>
</dbReference>
<dbReference type="EMBL" id="CAXAMM010022325">
    <property type="protein sequence ID" value="CAK9051767.1"/>
    <property type="molecule type" value="Genomic_DNA"/>
</dbReference>
<gene>
    <name evidence="6" type="ORF">SCF082_LOCUS28387</name>
</gene>